<dbReference type="Pfam" id="PF01926">
    <property type="entry name" value="MMR_HSR1"/>
    <property type="match status" value="1"/>
</dbReference>
<evidence type="ECO:0000256" key="3">
    <source>
        <dbReference type="ARBA" id="ARBA00022989"/>
    </source>
</evidence>
<dbReference type="SUPFAM" id="SSF52540">
    <property type="entry name" value="P-loop containing nucleoside triphosphate hydrolases"/>
    <property type="match status" value="1"/>
</dbReference>
<dbReference type="InterPro" id="IPR021147">
    <property type="entry name" value="DUF697"/>
</dbReference>
<evidence type="ECO:0000256" key="2">
    <source>
        <dbReference type="ARBA" id="ARBA00022692"/>
    </source>
</evidence>
<organism evidence="6 7">
    <name type="scientific">Paraburkholderia denitrificans</name>
    <dbReference type="NCBI Taxonomy" id="694025"/>
    <lineage>
        <taxon>Bacteria</taxon>
        <taxon>Pseudomonadati</taxon>
        <taxon>Pseudomonadota</taxon>
        <taxon>Betaproteobacteria</taxon>
        <taxon>Burkholderiales</taxon>
        <taxon>Burkholderiaceae</taxon>
        <taxon>Paraburkholderia</taxon>
    </lineage>
</organism>
<keyword evidence="4" id="KW-0472">Membrane</keyword>
<protein>
    <submittedName>
        <fullName evidence="6">YcjF family protein</fullName>
    </submittedName>
</protein>
<dbReference type="InterPro" id="IPR027417">
    <property type="entry name" value="P-loop_NTPase"/>
</dbReference>
<reference evidence="7" key="1">
    <citation type="journal article" date="2019" name="Int. J. Syst. Evol. Microbiol.">
        <title>The Global Catalogue of Microorganisms (GCM) 10K type strain sequencing project: providing services to taxonomists for standard genome sequencing and annotation.</title>
        <authorList>
            <consortium name="The Broad Institute Genomics Platform"/>
            <consortium name="The Broad Institute Genome Sequencing Center for Infectious Disease"/>
            <person name="Wu L."/>
            <person name="Ma J."/>
        </authorList>
    </citation>
    <scope>NUCLEOTIDE SEQUENCE [LARGE SCALE GENOMIC DNA]</scope>
    <source>
        <strain evidence="7">CCUG 56042</strain>
    </source>
</reference>
<keyword evidence="3" id="KW-1133">Transmembrane helix</keyword>
<dbReference type="InterPro" id="IPR006073">
    <property type="entry name" value="GTP-bd"/>
</dbReference>
<dbReference type="CDD" id="cd00882">
    <property type="entry name" value="Ras_like_GTPase"/>
    <property type="match status" value="1"/>
</dbReference>
<keyword evidence="7" id="KW-1185">Reference proteome</keyword>
<evidence type="ECO:0000256" key="1">
    <source>
        <dbReference type="ARBA" id="ARBA00004141"/>
    </source>
</evidence>
<dbReference type="EMBL" id="JBHSMP010000010">
    <property type="protein sequence ID" value="MFC5428765.1"/>
    <property type="molecule type" value="Genomic_DNA"/>
</dbReference>
<evidence type="ECO:0000313" key="7">
    <source>
        <dbReference type="Proteomes" id="UP001596103"/>
    </source>
</evidence>
<feature type="domain" description="G" evidence="5">
    <location>
        <begin position="32"/>
        <end position="152"/>
    </location>
</feature>
<evidence type="ECO:0000256" key="4">
    <source>
        <dbReference type="ARBA" id="ARBA00023136"/>
    </source>
</evidence>
<comment type="subcellular location">
    <subcellularLocation>
        <location evidence="1">Membrane</location>
        <topology evidence="1">Multi-pass membrane protein</topology>
    </subcellularLocation>
</comment>
<name>A0ABW0J760_9BURK</name>
<proteinExistence type="predicted"/>
<dbReference type="Pfam" id="PF05128">
    <property type="entry name" value="DUF697"/>
    <property type="match status" value="1"/>
</dbReference>
<evidence type="ECO:0000313" key="6">
    <source>
        <dbReference type="EMBL" id="MFC5428765.1"/>
    </source>
</evidence>
<comment type="caution">
    <text evidence="6">The sequence shown here is derived from an EMBL/GenBank/DDBJ whole genome shotgun (WGS) entry which is preliminary data.</text>
</comment>
<sequence>MISSDADKHIQLHDAIEEAIGAATKGLGKVNVVTVGKTGVGKSTLINTVFRGDFAKTGSGKPVTQKIVEITKPGHPLTIIDTKGLEVADYARTRDELDTLIQERSSSEDQNRHIHIAWLCIQEGSDRVEDAEVELCNMIAAAGIPVVAVLTKSRKNEKFLKEVNGLLSRASCTVCVRALSERIEELDATLPPTGLDALIDATSRLIPEAQKRAYANALSTRNRRALDEKKHQAENEVSIAAGLAATAAAVPIPFSDAALLVPIQVTMIAKVGVTFGMELSTATLTTLVTSVLGASAATLIGRTVVTGLLKMIPGAGTVVGGAIAATTAALITKSLGNAYIAVLYEFCLAHPGEDIDIAMITKALKARVKI</sequence>
<accession>A0ABW0J760</accession>
<keyword evidence="2" id="KW-0812">Transmembrane</keyword>
<dbReference type="Gene3D" id="3.40.50.300">
    <property type="entry name" value="P-loop containing nucleotide triphosphate hydrolases"/>
    <property type="match status" value="1"/>
</dbReference>
<gene>
    <name evidence="6" type="ORF">ACFPTO_08110</name>
</gene>
<dbReference type="Proteomes" id="UP001596103">
    <property type="component" value="Unassembled WGS sequence"/>
</dbReference>
<evidence type="ECO:0000259" key="5">
    <source>
        <dbReference type="Pfam" id="PF01926"/>
    </source>
</evidence>
<dbReference type="RefSeq" id="WP_377710702.1">
    <property type="nucleotide sequence ID" value="NZ_JBHSMP010000010.1"/>
</dbReference>